<organism evidence="1 2">
    <name type="scientific">Dunaliella salina</name>
    <name type="common">Green alga</name>
    <name type="synonym">Protococcus salinus</name>
    <dbReference type="NCBI Taxonomy" id="3046"/>
    <lineage>
        <taxon>Eukaryota</taxon>
        <taxon>Viridiplantae</taxon>
        <taxon>Chlorophyta</taxon>
        <taxon>core chlorophytes</taxon>
        <taxon>Chlorophyceae</taxon>
        <taxon>CS clade</taxon>
        <taxon>Chlamydomonadales</taxon>
        <taxon>Dunaliellaceae</taxon>
        <taxon>Dunaliella</taxon>
    </lineage>
</organism>
<comment type="caution">
    <text evidence="1">The sequence shown here is derived from an EMBL/GenBank/DDBJ whole genome shotgun (WGS) entry which is preliminary data.</text>
</comment>
<reference evidence="1" key="1">
    <citation type="submission" date="2017-08" db="EMBL/GenBank/DDBJ databases">
        <authorList>
            <person name="Polle J.E."/>
            <person name="Barry K."/>
            <person name="Cushman J."/>
            <person name="Schmutz J."/>
            <person name="Tran D."/>
            <person name="Hathwaick L.T."/>
            <person name="Yim W.C."/>
            <person name="Jenkins J."/>
            <person name="Mckie-Krisberg Z.M."/>
            <person name="Prochnik S."/>
            <person name="Lindquist E."/>
            <person name="Dockter R.B."/>
            <person name="Adam C."/>
            <person name="Molina H."/>
            <person name="Bunkerborg J."/>
            <person name="Jin E."/>
            <person name="Buchheim M."/>
            <person name="Magnuson J."/>
        </authorList>
    </citation>
    <scope>NUCLEOTIDE SEQUENCE</scope>
    <source>
        <strain evidence="1">CCAP 19/18</strain>
    </source>
</reference>
<keyword evidence="2" id="KW-1185">Reference proteome</keyword>
<dbReference type="Proteomes" id="UP000815325">
    <property type="component" value="Unassembled WGS sequence"/>
</dbReference>
<protein>
    <submittedName>
        <fullName evidence="1">Uncharacterized protein</fullName>
    </submittedName>
</protein>
<name>A0ABQ7G453_DUNSA</name>
<accession>A0ABQ7G453</accession>
<gene>
    <name evidence="1" type="ORF">DUNSADRAFT_16166</name>
</gene>
<evidence type="ECO:0000313" key="1">
    <source>
        <dbReference type="EMBL" id="KAF5829381.1"/>
    </source>
</evidence>
<sequence length="205" mass="22888">MTVKLQSSWSTDAILEGLHENTPPYPVLHPSSLVRCPDFHHYHLDPSIALRLICSLIHDFEASSLRTCVMNKRGSLLPQTESPESAALCIGINSRELARALRYQLLYFATHFGGCSSKVQGELLACLQVTGGLSTVWQMGLRMVGRVADIQRVRQQGKGEERRAFQLEGGEGIDVEALEWWYVTALCCFYDLAIQAAHVFWPGLN</sequence>
<evidence type="ECO:0000313" key="2">
    <source>
        <dbReference type="Proteomes" id="UP000815325"/>
    </source>
</evidence>
<dbReference type="EMBL" id="MU070167">
    <property type="protein sequence ID" value="KAF5829381.1"/>
    <property type="molecule type" value="Genomic_DNA"/>
</dbReference>
<proteinExistence type="predicted"/>